<organism evidence="1 2">
    <name type="scientific">Ambispora leptoticha</name>
    <dbReference type="NCBI Taxonomy" id="144679"/>
    <lineage>
        <taxon>Eukaryota</taxon>
        <taxon>Fungi</taxon>
        <taxon>Fungi incertae sedis</taxon>
        <taxon>Mucoromycota</taxon>
        <taxon>Glomeromycotina</taxon>
        <taxon>Glomeromycetes</taxon>
        <taxon>Archaeosporales</taxon>
        <taxon>Ambisporaceae</taxon>
        <taxon>Ambispora</taxon>
    </lineage>
</organism>
<feature type="non-terminal residue" evidence="1">
    <location>
        <position position="1"/>
    </location>
</feature>
<evidence type="ECO:0000313" key="1">
    <source>
        <dbReference type="EMBL" id="CAG8713864.1"/>
    </source>
</evidence>
<keyword evidence="2" id="KW-1185">Reference proteome</keyword>
<sequence>YCNAYAYQYMVKKGIIAPDKQIVLQEARISWKTIKVQDQDIILQQIQEYLVS</sequence>
<name>A0A9N9N9U5_9GLOM</name>
<gene>
    <name evidence="1" type="ORF">ALEPTO_LOCUS11997</name>
</gene>
<proteinExistence type="predicted"/>
<dbReference type="Proteomes" id="UP000789508">
    <property type="component" value="Unassembled WGS sequence"/>
</dbReference>
<comment type="caution">
    <text evidence="1">The sequence shown here is derived from an EMBL/GenBank/DDBJ whole genome shotgun (WGS) entry which is preliminary data.</text>
</comment>
<evidence type="ECO:0000313" key="2">
    <source>
        <dbReference type="Proteomes" id="UP000789508"/>
    </source>
</evidence>
<dbReference type="EMBL" id="CAJVPS010023527">
    <property type="protein sequence ID" value="CAG8713864.1"/>
    <property type="molecule type" value="Genomic_DNA"/>
</dbReference>
<protein>
    <submittedName>
        <fullName evidence="1">6160_t:CDS:1</fullName>
    </submittedName>
</protein>
<dbReference type="AlphaFoldDB" id="A0A9N9N9U5"/>
<reference evidence="1" key="1">
    <citation type="submission" date="2021-06" db="EMBL/GenBank/DDBJ databases">
        <authorList>
            <person name="Kallberg Y."/>
            <person name="Tangrot J."/>
            <person name="Rosling A."/>
        </authorList>
    </citation>
    <scope>NUCLEOTIDE SEQUENCE</scope>
    <source>
        <strain evidence="1">FL130A</strain>
    </source>
</reference>
<accession>A0A9N9N9U5</accession>